<dbReference type="EMBL" id="JBHTLH010000005">
    <property type="protein sequence ID" value="MFD1124171.1"/>
    <property type="molecule type" value="Genomic_DNA"/>
</dbReference>
<comment type="caution">
    <text evidence="5">The sequence shown here is derived from an EMBL/GenBank/DDBJ whole genome shotgun (WGS) entry which is preliminary data.</text>
</comment>
<dbReference type="CDD" id="cd06127">
    <property type="entry name" value="DEDDh"/>
    <property type="match status" value="1"/>
</dbReference>
<evidence type="ECO:0000313" key="6">
    <source>
        <dbReference type="Proteomes" id="UP001597156"/>
    </source>
</evidence>
<keyword evidence="2" id="KW-0378">Hydrolase</keyword>
<keyword evidence="6" id="KW-1185">Reference proteome</keyword>
<sequence>MIVITLTKVPPSLRGDLTKWYQEVQTGVYVGNVSARIRDLLWERIVRNLSTGEATMVYNAQNEVGYQIKTTRKAYAVVDFDGIPLMMRVNQSSEPVKHGFSNAAKFHRAKMMAHKSIKKHPQKMTTQIASIDLETTGLDVTKDDIISIGAVKRLSNGENDHFYRLVRINHEVPKKITTLTGISSEMLESEGTDLESALNDLSIFIEDATVVGYNLKFDELFLSESFKKVNQPGLSNSMQDLMPKVKKINQFLDNYRLETVLQAYEIKNPTPHHALADAQATLNLAFKLMENGDLKI</sequence>
<evidence type="ECO:0000256" key="1">
    <source>
        <dbReference type="ARBA" id="ARBA00022722"/>
    </source>
</evidence>
<dbReference type="Pfam" id="PF09707">
    <property type="entry name" value="Cas_Cas2CT1978"/>
    <property type="match status" value="1"/>
</dbReference>
<dbReference type="InterPro" id="IPR010152">
    <property type="entry name" value="CRISPR-assoc_prot_Cas2_sub"/>
</dbReference>
<accession>A0ABW3PLX9</accession>
<name>A0ABW3PLX9_9LACO</name>
<dbReference type="RefSeq" id="WP_121977778.1">
    <property type="nucleotide sequence ID" value="NZ_JBHTLH010000005.1"/>
</dbReference>
<evidence type="ECO:0000256" key="3">
    <source>
        <dbReference type="ARBA" id="ARBA00022839"/>
    </source>
</evidence>
<dbReference type="SUPFAM" id="SSF53098">
    <property type="entry name" value="Ribonuclease H-like"/>
    <property type="match status" value="1"/>
</dbReference>
<feature type="domain" description="Exonuclease" evidence="4">
    <location>
        <begin position="127"/>
        <end position="294"/>
    </location>
</feature>
<dbReference type="InterPro" id="IPR013520">
    <property type="entry name" value="Ribonucl_H"/>
</dbReference>
<evidence type="ECO:0000259" key="4">
    <source>
        <dbReference type="SMART" id="SM00479"/>
    </source>
</evidence>
<keyword evidence="1" id="KW-0540">Nuclease</keyword>
<dbReference type="InterPro" id="IPR012337">
    <property type="entry name" value="RNaseH-like_sf"/>
</dbReference>
<dbReference type="Pfam" id="PF00929">
    <property type="entry name" value="RNase_T"/>
    <property type="match status" value="1"/>
</dbReference>
<dbReference type="SMART" id="SM00479">
    <property type="entry name" value="EXOIII"/>
    <property type="match status" value="1"/>
</dbReference>
<dbReference type="CDD" id="cd09755">
    <property type="entry name" value="Cas2_I-E"/>
    <property type="match status" value="1"/>
</dbReference>
<dbReference type="Proteomes" id="UP001597156">
    <property type="component" value="Unassembled WGS sequence"/>
</dbReference>
<evidence type="ECO:0000313" key="5">
    <source>
        <dbReference type="EMBL" id="MFD1124171.1"/>
    </source>
</evidence>
<protein>
    <submittedName>
        <fullName evidence="5">Type I-E CRISPR-associated endoribonuclease Cas2e</fullName>
    </submittedName>
</protein>
<organism evidence="5 6">
    <name type="scientific">Lentilactobacillus raoultii</name>
    <dbReference type="NCBI Taxonomy" id="1987503"/>
    <lineage>
        <taxon>Bacteria</taxon>
        <taxon>Bacillati</taxon>
        <taxon>Bacillota</taxon>
        <taxon>Bacilli</taxon>
        <taxon>Lactobacillales</taxon>
        <taxon>Lactobacillaceae</taxon>
        <taxon>Lentilactobacillus</taxon>
    </lineage>
</organism>
<dbReference type="Gene3D" id="3.30.420.10">
    <property type="entry name" value="Ribonuclease H-like superfamily/Ribonuclease H"/>
    <property type="match status" value="1"/>
</dbReference>
<gene>
    <name evidence="5" type="primary">cas2e</name>
    <name evidence="5" type="ORF">ACFQ22_02180</name>
</gene>
<dbReference type="PANTHER" id="PTHR30231">
    <property type="entry name" value="DNA POLYMERASE III SUBUNIT EPSILON"/>
    <property type="match status" value="1"/>
</dbReference>
<dbReference type="Gene3D" id="3.30.70.240">
    <property type="match status" value="1"/>
</dbReference>
<proteinExistence type="predicted"/>
<keyword evidence="3" id="KW-0269">Exonuclease</keyword>
<dbReference type="NCBIfam" id="TIGR01873">
    <property type="entry name" value="cas_CT1978"/>
    <property type="match status" value="1"/>
</dbReference>
<dbReference type="PANTHER" id="PTHR30231:SF4">
    <property type="entry name" value="PROTEIN NEN2"/>
    <property type="match status" value="1"/>
</dbReference>
<reference evidence="6" key="1">
    <citation type="journal article" date="2019" name="Int. J. Syst. Evol. Microbiol.">
        <title>The Global Catalogue of Microorganisms (GCM) 10K type strain sequencing project: providing services to taxonomists for standard genome sequencing and annotation.</title>
        <authorList>
            <consortium name="The Broad Institute Genomics Platform"/>
            <consortium name="The Broad Institute Genome Sequencing Center for Infectious Disease"/>
            <person name="Wu L."/>
            <person name="Ma J."/>
        </authorList>
    </citation>
    <scope>NUCLEOTIDE SEQUENCE [LARGE SCALE GENOMIC DNA]</scope>
    <source>
        <strain evidence="6">CCUG 71848</strain>
    </source>
</reference>
<evidence type="ECO:0000256" key="2">
    <source>
        <dbReference type="ARBA" id="ARBA00022801"/>
    </source>
</evidence>
<dbReference type="InterPro" id="IPR036397">
    <property type="entry name" value="RNaseH_sf"/>
</dbReference>